<feature type="non-terminal residue" evidence="1">
    <location>
        <position position="247"/>
    </location>
</feature>
<name>A0A383B8F5_9ZZZZ</name>
<gene>
    <name evidence="1" type="ORF">METZ01_LOCUS468562</name>
</gene>
<evidence type="ECO:0000313" key="1">
    <source>
        <dbReference type="EMBL" id="SVE15708.1"/>
    </source>
</evidence>
<dbReference type="AlphaFoldDB" id="A0A383B8F5"/>
<dbReference type="EMBL" id="UINC01197961">
    <property type="protein sequence ID" value="SVE15708.1"/>
    <property type="molecule type" value="Genomic_DNA"/>
</dbReference>
<protein>
    <submittedName>
        <fullName evidence="1">Uncharacterized protein</fullName>
    </submittedName>
</protein>
<reference evidence="1" key="1">
    <citation type="submission" date="2018-05" db="EMBL/GenBank/DDBJ databases">
        <authorList>
            <person name="Lanie J.A."/>
            <person name="Ng W.-L."/>
            <person name="Kazmierczak K.M."/>
            <person name="Andrzejewski T.M."/>
            <person name="Davidsen T.M."/>
            <person name="Wayne K.J."/>
            <person name="Tettelin H."/>
            <person name="Glass J.I."/>
            <person name="Rusch D."/>
            <person name="Podicherti R."/>
            <person name="Tsui H.-C.T."/>
            <person name="Winkler M.E."/>
        </authorList>
    </citation>
    <scope>NUCLEOTIDE SEQUENCE</scope>
</reference>
<proteinExistence type="predicted"/>
<accession>A0A383B8F5</accession>
<sequence length="247" mass="27080">RAVENEECSSPGDIILVGTADINGTTRAMLHAVASSVTSLVFAPPEEAHRFDPIGCLLPTAWEQSPTSIPHSQFLIAEDPGDEARLLAQKVSSFDGQYAMDQITIGIPDESMGIPIAREFQQHDVPVRGVIDRHLSQTTPFQLLAAIADYMQQRDFPSLARLIRQTDISSWLSADGASADWVTELDDYHQSHLPRDVKHWMGNPADSAIAREAVEKIDSLLSELGDQPETPGHWGEAIARLLLAILQ</sequence>
<feature type="non-terminal residue" evidence="1">
    <location>
        <position position="1"/>
    </location>
</feature>
<organism evidence="1">
    <name type="scientific">marine metagenome</name>
    <dbReference type="NCBI Taxonomy" id="408172"/>
    <lineage>
        <taxon>unclassified sequences</taxon>
        <taxon>metagenomes</taxon>
        <taxon>ecological metagenomes</taxon>
    </lineage>
</organism>